<feature type="region of interest" description="Disordered" evidence="5">
    <location>
        <begin position="251"/>
        <end position="275"/>
    </location>
</feature>
<proteinExistence type="predicted"/>
<dbReference type="InterPro" id="IPR051360">
    <property type="entry name" value="Neuronal_Pentraxin_Related"/>
</dbReference>
<evidence type="ECO:0000256" key="1">
    <source>
        <dbReference type="ARBA" id="ARBA00001913"/>
    </source>
</evidence>
<gene>
    <name evidence="6" type="ORF">MNEG_12507</name>
</gene>
<name>A0A0D2MKM0_9CHLO</name>
<sequence length="537" mass="58924">MDEVRLWKVKRSQSDIIRSMRLASGLENHADLVAYWKFDEPDKDGGEFRAHVVAKDSSGKGNDLHLATPPQRGDVEIKPAANSLRTGRLEFKNNLALNKQTKGMPEKSFTDVYSQMFSYAAPRGDDPAAGPDFADDAIRIERYLENFLLTGGTFGSDHSTAGAVSVHINSNENTDSTHAENWIDFDAGWVDDKWHHVAVTWDHEDGTTRLYLDGEQKTAFWKSECVRWGGGMVGVWPRKTGGGGARVIGLRGGRRGTAGRRGAVDDKPAKEGGVDPKVAAKTTRRGDGALALGQDQDCLGGCFSPANAFDGELAVPVPPRLNPNPNLIPDPIPPYAPRQLRVWGRVLTQDDVRRNMWRNRPDNEEGLAALYVFDTEGVKAVGAEGGADALVAVDRTDGRLADPAGRGRRSEAPAPNQNHLQLRANPPEWVYSYAPLTLPDGTPGAPPAPGKAGYAMRLHDNQARRSGPPTPARRPFTPHHQRPVLMVPEFHDFPSTAITVEFWMQSVDTCRPGVPFSYAHGRYQQEDNSFLVLNYNS</sequence>
<keyword evidence="4" id="KW-1015">Disulfide bond</keyword>
<evidence type="ECO:0000256" key="2">
    <source>
        <dbReference type="ARBA" id="ARBA00022723"/>
    </source>
</evidence>
<organism evidence="6 7">
    <name type="scientific">Monoraphidium neglectum</name>
    <dbReference type="NCBI Taxonomy" id="145388"/>
    <lineage>
        <taxon>Eukaryota</taxon>
        <taxon>Viridiplantae</taxon>
        <taxon>Chlorophyta</taxon>
        <taxon>core chlorophytes</taxon>
        <taxon>Chlorophyceae</taxon>
        <taxon>CS clade</taxon>
        <taxon>Sphaeropleales</taxon>
        <taxon>Selenastraceae</taxon>
        <taxon>Monoraphidium</taxon>
    </lineage>
</organism>
<dbReference type="KEGG" id="mng:MNEG_12507"/>
<dbReference type="InterPro" id="IPR013320">
    <property type="entry name" value="ConA-like_dom_sf"/>
</dbReference>
<dbReference type="EMBL" id="KK103499">
    <property type="protein sequence ID" value="KIY95455.1"/>
    <property type="molecule type" value="Genomic_DNA"/>
</dbReference>
<keyword evidence="3" id="KW-0106">Calcium</keyword>
<keyword evidence="2" id="KW-0479">Metal-binding</keyword>
<dbReference type="SUPFAM" id="SSF49899">
    <property type="entry name" value="Concanavalin A-like lectins/glucanases"/>
    <property type="match status" value="2"/>
</dbReference>
<keyword evidence="7" id="KW-1185">Reference proteome</keyword>
<dbReference type="OrthoDB" id="89765at2759"/>
<dbReference type="Gene3D" id="2.60.120.200">
    <property type="match status" value="2"/>
</dbReference>
<dbReference type="GO" id="GO:0046872">
    <property type="term" value="F:metal ion binding"/>
    <property type="evidence" value="ECO:0007669"/>
    <property type="project" value="UniProtKB-KW"/>
</dbReference>
<accession>A0A0D2MKM0</accession>
<evidence type="ECO:0000256" key="4">
    <source>
        <dbReference type="ARBA" id="ARBA00023157"/>
    </source>
</evidence>
<protein>
    <submittedName>
        <fullName evidence="6">Uncharacterized protein</fullName>
    </submittedName>
</protein>
<dbReference type="Pfam" id="PF13385">
    <property type="entry name" value="Laminin_G_3"/>
    <property type="match status" value="1"/>
</dbReference>
<reference evidence="6 7" key="1">
    <citation type="journal article" date="2013" name="BMC Genomics">
        <title>Reconstruction of the lipid metabolism for the microalga Monoraphidium neglectum from its genome sequence reveals characteristics suitable for biofuel production.</title>
        <authorList>
            <person name="Bogen C."/>
            <person name="Al-Dilaimi A."/>
            <person name="Albersmeier A."/>
            <person name="Wichmann J."/>
            <person name="Grundmann M."/>
            <person name="Rupp O."/>
            <person name="Lauersen K.J."/>
            <person name="Blifernez-Klassen O."/>
            <person name="Kalinowski J."/>
            <person name="Goesmann A."/>
            <person name="Mussgnug J.H."/>
            <person name="Kruse O."/>
        </authorList>
    </citation>
    <scope>NUCLEOTIDE SEQUENCE [LARGE SCALE GENOMIC DNA]</scope>
    <source>
        <strain evidence="6 7">SAG 48.87</strain>
    </source>
</reference>
<evidence type="ECO:0000256" key="3">
    <source>
        <dbReference type="ARBA" id="ARBA00022837"/>
    </source>
</evidence>
<feature type="region of interest" description="Disordered" evidence="5">
    <location>
        <begin position="399"/>
        <end position="420"/>
    </location>
</feature>
<dbReference type="Proteomes" id="UP000054498">
    <property type="component" value="Unassembled WGS sequence"/>
</dbReference>
<dbReference type="PANTHER" id="PTHR19277:SF125">
    <property type="entry name" value="B6"/>
    <property type="match status" value="1"/>
</dbReference>
<dbReference type="GeneID" id="25729876"/>
<feature type="compositionally biased region" description="Basic and acidic residues" evidence="5">
    <location>
        <begin position="262"/>
        <end position="274"/>
    </location>
</feature>
<evidence type="ECO:0000313" key="6">
    <source>
        <dbReference type="EMBL" id="KIY95455.1"/>
    </source>
</evidence>
<evidence type="ECO:0000313" key="7">
    <source>
        <dbReference type="Proteomes" id="UP000054498"/>
    </source>
</evidence>
<dbReference type="RefSeq" id="XP_013894475.1">
    <property type="nucleotide sequence ID" value="XM_014039021.1"/>
</dbReference>
<dbReference type="AlphaFoldDB" id="A0A0D2MKM0"/>
<evidence type="ECO:0000256" key="5">
    <source>
        <dbReference type="SAM" id="MobiDB-lite"/>
    </source>
</evidence>
<feature type="non-terminal residue" evidence="6">
    <location>
        <position position="537"/>
    </location>
</feature>
<comment type="cofactor">
    <cofactor evidence="1">
        <name>Ca(2+)</name>
        <dbReference type="ChEBI" id="CHEBI:29108"/>
    </cofactor>
</comment>
<dbReference type="PANTHER" id="PTHR19277">
    <property type="entry name" value="PENTRAXIN"/>
    <property type="match status" value="1"/>
</dbReference>